<protein>
    <submittedName>
        <fullName evidence="9">Carbohydrate ABC transporter permease</fullName>
    </submittedName>
</protein>
<feature type="transmembrane region" description="Helical" evidence="7">
    <location>
        <begin position="31"/>
        <end position="52"/>
    </location>
</feature>
<keyword evidence="3" id="KW-1003">Cell membrane</keyword>
<dbReference type="Pfam" id="PF00528">
    <property type="entry name" value="BPD_transp_1"/>
    <property type="match status" value="1"/>
</dbReference>
<dbReference type="AlphaFoldDB" id="A0A329QQJ2"/>
<keyword evidence="2 7" id="KW-0813">Transport</keyword>
<sequence>MFSSNVKTSQRPRPLASRADLRKKAPGFSTIIANLLLVLLGLLFLFPFYWIVTGAFKVQNVAVAIPPQWFPTDPTLDNFRVLFKNPVWRWGFNSFFVAASEMIGVCLTASMAGYVLAKKFFPGRKFIFILFVSAMALPKQVILVPLFTMLADLNWIDTYKGLVLPAIGWPFGVFLMKQFAQTIPSELMEAAKMDGCSEVRLFGTIILPLLKPALGALAIFTFINAWNDYFSQLIITRSTPMMTLPLGLATLQGEYTTPYGVLMAGAALASLPMILIFLLFQKAFTQGITMGAVKG</sequence>
<evidence type="ECO:0000256" key="4">
    <source>
        <dbReference type="ARBA" id="ARBA00022692"/>
    </source>
</evidence>
<gene>
    <name evidence="9" type="ORF">DC345_19285</name>
</gene>
<dbReference type="PROSITE" id="PS50928">
    <property type="entry name" value="ABC_TM1"/>
    <property type="match status" value="1"/>
</dbReference>
<evidence type="ECO:0000256" key="3">
    <source>
        <dbReference type="ARBA" id="ARBA00022475"/>
    </source>
</evidence>
<keyword evidence="5 7" id="KW-1133">Transmembrane helix</keyword>
<evidence type="ECO:0000256" key="1">
    <source>
        <dbReference type="ARBA" id="ARBA00004651"/>
    </source>
</evidence>
<evidence type="ECO:0000313" key="9">
    <source>
        <dbReference type="EMBL" id="RAW13622.1"/>
    </source>
</evidence>
<evidence type="ECO:0000259" key="8">
    <source>
        <dbReference type="PROSITE" id="PS50928"/>
    </source>
</evidence>
<evidence type="ECO:0000313" key="10">
    <source>
        <dbReference type="Proteomes" id="UP000250642"/>
    </source>
</evidence>
<dbReference type="SUPFAM" id="SSF161098">
    <property type="entry name" value="MetI-like"/>
    <property type="match status" value="1"/>
</dbReference>
<comment type="similarity">
    <text evidence="7">Belongs to the binding-protein-dependent transport system permease family.</text>
</comment>
<dbReference type="Proteomes" id="UP000250642">
    <property type="component" value="Unassembled WGS sequence"/>
</dbReference>
<feature type="transmembrane region" description="Helical" evidence="7">
    <location>
        <begin position="162"/>
        <end position="180"/>
    </location>
</feature>
<dbReference type="InterPro" id="IPR035906">
    <property type="entry name" value="MetI-like_sf"/>
</dbReference>
<proteinExistence type="inferred from homology"/>
<evidence type="ECO:0000256" key="2">
    <source>
        <dbReference type="ARBA" id="ARBA00022448"/>
    </source>
</evidence>
<feature type="transmembrane region" description="Helical" evidence="7">
    <location>
        <begin position="95"/>
        <end position="116"/>
    </location>
</feature>
<comment type="caution">
    <text evidence="9">The sequence shown here is derived from an EMBL/GenBank/DDBJ whole genome shotgun (WGS) entry which is preliminary data.</text>
</comment>
<dbReference type="EMBL" id="QEVW01000012">
    <property type="protein sequence ID" value="RAW13622.1"/>
    <property type="molecule type" value="Genomic_DNA"/>
</dbReference>
<dbReference type="GO" id="GO:0055085">
    <property type="term" value="P:transmembrane transport"/>
    <property type="evidence" value="ECO:0007669"/>
    <property type="project" value="InterPro"/>
</dbReference>
<reference evidence="9 10" key="1">
    <citation type="submission" date="2018-04" db="EMBL/GenBank/DDBJ databases">
        <title>Paenibacillus taichungensis Genome sequencing and assembly.</title>
        <authorList>
            <person name="Xu J."/>
            <person name="Rensing C."/>
            <person name="Mazhar H.S."/>
        </authorList>
    </citation>
    <scope>NUCLEOTIDE SEQUENCE [LARGE SCALE GENOMIC DNA]</scope>
    <source>
        <strain evidence="9 10">NC1</strain>
    </source>
</reference>
<organism evidence="9 10">
    <name type="scientific">Paenibacillus taichungensis</name>
    <dbReference type="NCBI Taxonomy" id="484184"/>
    <lineage>
        <taxon>Bacteria</taxon>
        <taxon>Bacillati</taxon>
        <taxon>Bacillota</taxon>
        <taxon>Bacilli</taxon>
        <taxon>Bacillales</taxon>
        <taxon>Paenibacillaceae</taxon>
        <taxon>Paenibacillus</taxon>
    </lineage>
</organism>
<dbReference type="CDD" id="cd06261">
    <property type="entry name" value="TM_PBP2"/>
    <property type="match status" value="1"/>
</dbReference>
<evidence type="ECO:0000256" key="5">
    <source>
        <dbReference type="ARBA" id="ARBA00022989"/>
    </source>
</evidence>
<dbReference type="InterPro" id="IPR000515">
    <property type="entry name" value="MetI-like"/>
</dbReference>
<keyword evidence="6 7" id="KW-0472">Membrane</keyword>
<dbReference type="PANTHER" id="PTHR43744">
    <property type="entry name" value="ABC TRANSPORTER PERMEASE PROTEIN MG189-RELATED-RELATED"/>
    <property type="match status" value="1"/>
</dbReference>
<comment type="subcellular location">
    <subcellularLocation>
        <location evidence="1 7">Cell membrane</location>
        <topology evidence="1 7">Multi-pass membrane protein</topology>
    </subcellularLocation>
</comment>
<feature type="transmembrane region" description="Helical" evidence="7">
    <location>
        <begin position="259"/>
        <end position="280"/>
    </location>
</feature>
<keyword evidence="4 7" id="KW-0812">Transmembrane</keyword>
<name>A0A329QQJ2_9BACL</name>
<feature type="transmembrane region" description="Helical" evidence="7">
    <location>
        <begin position="128"/>
        <end position="150"/>
    </location>
</feature>
<accession>A0A329QQJ2</accession>
<evidence type="ECO:0000256" key="6">
    <source>
        <dbReference type="ARBA" id="ARBA00023136"/>
    </source>
</evidence>
<dbReference type="PANTHER" id="PTHR43744:SF12">
    <property type="entry name" value="ABC TRANSPORTER PERMEASE PROTEIN MG189-RELATED"/>
    <property type="match status" value="1"/>
</dbReference>
<dbReference type="GO" id="GO:0005886">
    <property type="term" value="C:plasma membrane"/>
    <property type="evidence" value="ECO:0007669"/>
    <property type="project" value="UniProtKB-SubCell"/>
</dbReference>
<feature type="transmembrane region" description="Helical" evidence="7">
    <location>
        <begin position="201"/>
        <end position="223"/>
    </location>
</feature>
<dbReference type="Gene3D" id="1.10.3720.10">
    <property type="entry name" value="MetI-like"/>
    <property type="match status" value="1"/>
</dbReference>
<evidence type="ECO:0000256" key="7">
    <source>
        <dbReference type="RuleBase" id="RU363032"/>
    </source>
</evidence>
<feature type="domain" description="ABC transmembrane type-1" evidence="8">
    <location>
        <begin position="91"/>
        <end position="280"/>
    </location>
</feature>